<feature type="transmembrane region" description="Helical" evidence="6">
    <location>
        <begin position="403"/>
        <end position="420"/>
    </location>
</feature>
<feature type="transmembrane region" description="Helical" evidence="6">
    <location>
        <begin position="77"/>
        <end position="96"/>
    </location>
</feature>
<reference evidence="8 9" key="1">
    <citation type="submission" date="2016-10" db="EMBL/GenBank/DDBJ databases">
        <authorList>
            <person name="Varghese N."/>
            <person name="Submissions S."/>
        </authorList>
    </citation>
    <scope>NUCLEOTIDE SEQUENCE [LARGE SCALE GENOMIC DNA]</scope>
    <source>
        <strain evidence="8 9">WC1T17</strain>
    </source>
</reference>
<proteinExistence type="predicted"/>
<feature type="transmembrane region" description="Helical" evidence="6">
    <location>
        <begin position="203"/>
        <end position="220"/>
    </location>
</feature>
<feature type="transmembrane region" description="Helical" evidence="6">
    <location>
        <begin position="51"/>
        <end position="70"/>
    </location>
</feature>
<dbReference type="PANTHER" id="PTHR42718:SF9">
    <property type="entry name" value="MAJOR FACILITATOR SUPERFAMILY MULTIDRUG TRANSPORTER MFSC"/>
    <property type="match status" value="1"/>
</dbReference>
<dbReference type="Proteomes" id="UP000182089">
    <property type="component" value="Unassembled WGS sequence"/>
</dbReference>
<feature type="transmembrane region" description="Helical" evidence="6">
    <location>
        <begin position="7"/>
        <end position="31"/>
    </location>
</feature>
<dbReference type="PRINTS" id="PR01036">
    <property type="entry name" value="TCRTETB"/>
</dbReference>
<dbReference type="PANTHER" id="PTHR42718">
    <property type="entry name" value="MAJOR FACILITATOR SUPERFAMILY MULTIDRUG TRANSPORTER MFSC"/>
    <property type="match status" value="1"/>
</dbReference>
<gene>
    <name evidence="8" type="ORF">SAMN05216431_11413</name>
</gene>
<feature type="transmembrane region" description="Helical" evidence="6">
    <location>
        <begin position="299"/>
        <end position="321"/>
    </location>
</feature>
<keyword evidence="3 6" id="KW-0812">Transmembrane</keyword>
<dbReference type="InterPro" id="IPR011701">
    <property type="entry name" value="MFS"/>
</dbReference>
<keyword evidence="2" id="KW-0813">Transport</keyword>
<comment type="subcellular location">
    <subcellularLocation>
        <location evidence="1">Cell membrane</location>
        <topology evidence="1">Multi-pass membrane protein</topology>
    </subcellularLocation>
</comment>
<feature type="transmembrane region" description="Helical" evidence="6">
    <location>
        <begin position="226"/>
        <end position="245"/>
    </location>
</feature>
<feature type="transmembrane region" description="Helical" evidence="6">
    <location>
        <begin position="266"/>
        <end position="287"/>
    </location>
</feature>
<feature type="transmembrane region" description="Helical" evidence="6">
    <location>
        <begin position="333"/>
        <end position="354"/>
    </location>
</feature>
<feature type="domain" description="Major facilitator superfamily (MFS) profile" evidence="7">
    <location>
        <begin position="9"/>
        <end position="460"/>
    </location>
</feature>
<dbReference type="Gene3D" id="1.20.1720.10">
    <property type="entry name" value="Multidrug resistance protein D"/>
    <property type="match status" value="1"/>
</dbReference>
<dbReference type="InterPro" id="IPR020846">
    <property type="entry name" value="MFS_dom"/>
</dbReference>
<evidence type="ECO:0000313" key="8">
    <source>
        <dbReference type="EMBL" id="SEM92651.1"/>
    </source>
</evidence>
<evidence type="ECO:0000259" key="7">
    <source>
        <dbReference type="PROSITE" id="PS50850"/>
    </source>
</evidence>
<evidence type="ECO:0000256" key="1">
    <source>
        <dbReference type="ARBA" id="ARBA00004651"/>
    </source>
</evidence>
<dbReference type="Gene3D" id="1.20.1250.20">
    <property type="entry name" value="MFS general substrate transporter like domains"/>
    <property type="match status" value="1"/>
</dbReference>
<evidence type="ECO:0000256" key="4">
    <source>
        <dbReference type="ARBA" id="ARBA00022989"/>
    </source>
</evidence>
<dbReference type="SUPFAM" id="SSF103473">
    <property type="entry name" value="MFS general substrate transporter"/>
    <property type="match status" value="1"/>
</dbReference>
<feature type="transmembrane region" description="Helical" evidence="6">
    <location>
        <begin position="138"/>
        <end position="159"/>
    </location>
</feature>
<feature type="transmembrane region" description="Helical" evidence="6">
    <location>
        <begin position="360"/>
        <end position="382"/>
    </location>
</feature>
<dbReference type="PROSITE" id="PS50850">
    <property type="entry name" value="MFS"/>
    <property type="match status" value="1"/>
</dbReference>
<feature type="transmembrane region" description="Helical" evidence="6">
    <location>
        <begin position="108"/>
        <end position="126"/>
    </location>
</feature>
<dbReference type="InterPro" id="IPR036259">
    <property type="entry name" value="MFS_trans_sf"/>
</dbReference>
<evidence type="ECO:0000256" key="6">
    <source>
        <dbReference type="SAM" id="Phobius"/>
    </source>
</evidence>
<evidence type="ECO:0000256" key="3">
    <source>
        <dbReference type="ARBA" id="ARBA00022692"/>
    </source>
</evidence>
<evidence type="ECO:0000256" key="5">
    <source>
        <dbReference type="ARBA" id="ARBA00023136"/>
    </source>
</evidence>
<organism evidence="8 9">
    <name type="scientific">Ligilactobacillus ruminis</name>
    <dbReference type="NCBI Taxonomy" id="1623"/>
    <lineage>
        <taxon>Bacteria</taxon>
        <taxon>Bacillati</taxon>
        <taxon>Bacillota</taxon>
        <taxon>Bacilli</taxon>
        <taxon>Lactobacillales</taxon>
        <taxon>Lactobacillaceae</taxon>
        <taxon>Ligilactobacillus</taxon>
    </lineage>
</organism>
<name>A0ABY1ADJ4_9LACO</name>
<evidence type="ECO:0000313" key="9">
    <source>
        <dbReference type="Proteomes" id="UP000182089"/>
    </source>
</evidence>
<sequence>MTKDKISFSLLCSIIATGMLSFTGVLVETALNVAFPTLIREFKVTTDQVQWMTTIVLLIVAIIVPLSSYLKKRFAGKVVFCLGMLFFIAGTLVEIFSPKFALLLLGRALQGVGVGIGLPLMFNTILDQVPKSKIGTMMGLGTMFIATAPALGPTFGGIVTQYLGWRYIFIIVLPFLLLALIAGLLTLKQVTPLRRDTFNFEEYIFLALMIVGFIFGFTNLASRQFLSFYVGGSWLLSLIFAILWFKTAKQSKNPLLNPKLFQNKSFLAQLTAYSLIQFIALAVSFALPNYIQLVNHESTSLTGFLILPGALTNALIALFAGRILDLKGPRFPILTGLIIATFFLLLTGILGMHLTNFQVALLYALYLIGNALCFGPLMTSGLTELDPHDQAQGNAAYNSIQQSAGAVGTALASVIIALFQQRSQFSCAYNTAAGFSTLYYVLAGIALFCFLLAVKNVRKR</sequence>
<dbReference type="Pfam" id="PF07690">
    <property type="entry name" value="MFS_1"/>
    <property type="match status" value="1"/>
</dbReference>
<keyword evidence="5 6" id="KW-0472">Membrane</keyword>
<keyword evidence="4 6" id="KW-1133">Transmembrane helix</keyword>
<accession>A0ABY1ADJ4</accession>
<feature type="transmembrane region" description="Helical" evidence="6">
    <location>
        <begin position="432"/>
        <end position="454"/>
    </location>
</feature>
<protein>
    <submittedName>
        <fullName evidence="8">Drug resistance transporter, EmrB/QacA subfamily</fullName>
    </submittedName>
</protein>
<evidence type="ECO:0000256" key="2">
    <source>
        <dbReference type="ARBA" id="ARBA00022448"/>
    </source>
</evidence>
<feature type="transmembrane region" description="Helical" evidence="6">
    <location>
        <begin position="165"/>
        <end position="187"/>
    </location>
</feature>
<comment type="caution">
    <text evidence="8">The sequence shown here is derived from an EMBL/GenBank/DDBJ whole genome shotgun (WGS) entry which is preliminary data.</text>
</comment>
<dbReference type="EMBL" id="FOCC01000014">
    <property type="protein sequence ID" value="SEM92651.1"/>
    <property type="molecule type" value="Genomic_DNA"/>
</dbReference>